<accession>A0A085W047</accession>
<gene>
    <name evidence="1" type="ORF">DB31_4495</name>
</gene>
<reference evidence="1 2" key="1">
    <citation type="submission" date="2014-04" db="EMBL/GenBank/DDBJ databases">
        <title>Genome assembly of Hyalangium minutum DSM 14724.</title>
        <authorList>
            <person name="Sharma G."/>
            <person name="Subramanian S."/>
        </authorList>
    </citation>
    <scope>NUCLEOTIDE SEQUENCE [LARGE SCALE GENOMIC DNA]</scope>
    <source>
        <strain evidence="1 2">DSM 14724</strain>
    </source>
</reference>
<dbReference type="Gene3D" id="1.25.10.10">
    <property type="entry name" value="Leucine-rich Repeat Variant"/>
    <property type="match status" value="1"/>
</dbReference>
<evidence type="ECO:0000313" key="1">
    <source>
        <dbReference type="EMBL" id="KFE61060.1"/>
    </source>
</evidence>
<dbReference type="STRING" id="394096.DB31_4495"/>
<dbReference type="RefSeq" id="WP_044198415.1">
    <property type="nucleotide sequence ID" value="NZ_JMCB01000025.1"/>
</dbReference>
<dbReference type="SMART" id="SM00567">
    <property type="entry name" value="EZ_HEAT"/>
    <property type="match status" value="3"/>
</dbReference>
<sequence>MAGGDESQVTAGAYAIISFQQKDGTDGLSEALDTVEETAADLLHVWEEVLVLSEHPRIAERVAGLLASPRSEVRATAARILGRRNEGTAERLLPLLEDASLEVRSAAVMALARLGYRPAVTTIENLLQFVPVSEWESLAFAALCLGSPRALKHCRQACQAGGDLPGGFPRLLAMAGEEGDLPLLQKLCAHPKLAPRAIAALGILGVPSSVPFLIEHLASDALEVRLAAGTALNLMTGANLYVTARALEEGADGPEPGRVIRLPSTDAITWTQWWDGHAPRFSGAKRFRRGKPLTLGICVEELADPHSPFDVRERAAQELRIHSQQAIGFEPDWPIRRQRAAIDQWQQWWEDHRGSRPFRR</sequence>
<dbReference type="SUPFAM" id="SSF48371">
    <property type="entry name" value="ARM repeat"/>
    <property type="match status" value="1"/>
</dbReference>
<organism evidence="1 2">
    <name type="scientific">Hyalangium minutum</name>
    <dbReference type="NCBI Taxonomy" id="394096"/>
    <lineage>
        <taxon>Bacteria</taxon>
        <taxon>Pseudomonadati</taxon>
        <taxon>Myxococcota</taxon>
        <taxon>Myxococcia</taxon>
        <taxon>Myxococcales</taxon>
        <taxon>Cystobacterineae</taxon>
        <taxon>Archangiaceae</taxon>
        <taxon>Hyalangium</taxon>
    </lineage>
</organism>
<comment type="caution">
    <text evidence="1">The sequence shown here is derived from an EMBL/GenBank/DDBJ whole genome shotgun (WGS) entry which is preliminary data.</text>
</comment>
<dbReference type="InterPro" id="IPR011989">
    <property type="entry name" value="ARM-like"/>
</dbReference>
<proteinExistence type="predicted"/>
<evidence type="ECO:0000313" key="2">
    <source>
        <dbReference type="Proteomes" id="UP000028725"/>
    </source>
</evidence>
<protein>
    <submittedName>
        <fullName evidence="1">HEAT repeat protein</fullName>
    </submittedName>
</protein>
<keyword evidence="2" id="KW-1185">Reference proteome</keyword>
<dbReference type="InterPro" id="IPR004155">
    <property type="entry name" value="PBS_lyase_HEAT"/>
</dbReference>
<dbReference type="AlphaFoldDB" id="A0A085W047"/>
<dbReference type="Pfam" id="PF13646">
    <property type="entry name" value="HEAT_2"/>
    <property type="match status" value="1"/>
</dbReference>
<dbReference type="InterPro" id="IPR016024">
    <property type="entry name" value="ARM-type_fold"/>
</dbReference>
<name>A0A085W047_9BACT</name>
<dbReference type="EMBL" id="JMCB01000025">
    <property type="protein sequence ID" value="KFE61060.1"/>
    <property type="molecule type" value="Genomic_DNA"/>
</dbReference>
<dbReference type="Proteomes" id="UP000028725">
    <property type="component" value="Unassembled WGS sequence"/>
</dbReference>